<dbReference type="PANTHER" id="PTHR37832:SF1">
    <property type="entry name" value="STRESS-RESPONSE A_B BARREL DOMAIN-CONTAINING PROTEIN"/>
    <property type="match status" value="1"/>
</dbReference>
<dbReference type="PROSITE" id="PS51502">
    <property type="entry name" value="S_R_A_B_BARREL"/>
    <property type="match status" value="1"/>
</dbReference>
<dbReference type="SMART" id="SM00886">
    <property type="entry name" value="Dabb"/>
    <property type="match status" value="1"/>
</dbReference>
<dbReference type="InterPro" id="IPR013097">
    <property type="entry name" value="Dabb"/>
</dbReference>
<accession>A0A3L7AI65</accession>
<protein>
    <submittedName>
        <fullName evidence="2">Dabb family protein</fullName>
    </submittedName>
</protein>
<keyword evidence="3" id="KW-1185">Reference proteome</keyword>
<evidence type="ECO:0000259" key="1">
    <source>
        <dbReference type="PROSITE" id="PS51502"/>
    </source>
</evidence>
<name>A0A3L7AI65_9MICO</name>
<dbReference type="OrthoDB" id="6637496at2"/>
<gene>
    <name evidence="2" type="ORF">D9V34_15875</name>
</gene>
<dbReference type="RefSeq" id="WP_121689442.1">
    <property type="nucleotide sequence ID" value="NZ_RCUY01000015.1"/>
</dbReference>
<dbReference type="Gene3D" id="3.30.70.100">
    <property type="match status" value="1"/>
</dbReference>
<dbReference type="Pfam" id="PF07876">
    <property type="entry name" value="Dabb"/>
    <property type="match status" value="1"/>
</dbReference>
<dbReference type="SUPFAM" id="SSF54909">
    <property type="entry name" value="Dimeric alpha+beta barrel"/>
    <property type="match status" value="1"/>
</dbReference>
<sequence>MTVRHFVTWKLAAEDAATRAADAEGIRTNLEALVGVVPGLRALSVHANTLYPENNWDIILESELDDAEALAAYQVHPEHLKVVEYVKPRVTERASIDFAV</sequence>
<dbReference type="AlphaFoldDB" id="A0A3L7AI65"/>
<dbReference type="Proteomes" id="UP000269438">
    <property type="component" value="Unassembled WGS sequence"/>
</dbReference>
<feature type="domain" description="Stress-response A/B barrel" evidence="1">
    <location>
        <begin position="3"/>
        <end position="98"/>
    </location>
</feature>
<comment type="caution">
    <text evidence="2">The sequence shown here is derived from an EMBL/GenBank/DDBJ whole genome shotgun (WGS) entry which is preliminary data.</text>
</comment>
<organism evidence="2 3">
    <name type="scientific">Mycetocola lacteus</name>
    <dbReference type="NCBI Taxonomy" id="76637"/>
    <lineage>
        <taxon>Bacteria</taxon>
        <taxon>Bacillati</taxon>
        <taxon>Actinomycetota</taxon>
        <taxon>Actinomycetes</taxon>
        <taxon>Micrococcales</taxon>
        <taxon>Microbacteriaceae</taxon>
        <taxon>Mycetocola</taxon>
    </lineage>
</organism>
<dbReference type="InterPro" id="IPR011008">
    <property type="entry name" value="Dimeric_a/b-barrel"/>
</dbReference>
<dbReference type="EMBL" id="RCUY01000015">
    <property type="protein sequence ID" value="RLP79271.1"/>
    <property type="molecule type" value="Genomic_DNA"/>
</dbReference>
<dbReference type="PANTHER" id="PTHR37832">
    <property type="entry name" value="BLL2683 PROTEIN"/>
    <property type="match status" value="1"/>
</dbReference>
<reference evidence="2 3" key="1">
    <citation type="submission" date="2018-10" db="EMBL/GenBank/DDBJ databases">
        <authorList>
            <person name="Li J."/>
        </authorList>
    </citation>
    <scope>NUCLEOTIDE SEQUENCE [LARGE SCALE GENOMIC DNA]</scope>
    <source>
        <strain evidence="2 3">JCM 11654</strain>
    </source>
</reference>
<evidence type="ECO:0000313" key="3">
    <source>
        <dbReference type="Proteomes" id="UP000269438"/>
    </source>
</evidence>
<evidence type="ECO:0000313" key="2">
    <source>
        <dbReference type="EMBL" id="RLP79271.1"/>
    </source>
</evidence>
<proteinExistence type="predicted"/>